<keyword evidence="1" id="KW-0064">Aspartyl protease</keyword>
<dbReference type="OrthoDB" id="3344688at2759"/>
<dbReference type="InterPro" id="IPR013103">
    <property type="entry name" value="RVT_2"/>
</dbReference>
<dbReference type="PANTHER" id="PTHR11439:SF467">
    <property type="entry name" value="INTEGRASE CATALYTIC DOMAIN-CONTAINING PROTEIN"/>
    <property type="match status" value="1"/>
</dbReference>
<dbReference type="GO" id="GO:0003723">
    <property type="term" value="F:RNA binding"/>
    <property type="evidence" value="ECO:0007669"/>
    <property type="project" value="UniProtKB-KW"/>
</dbReference>
<gene>
    <name evidence="4" type="ORF">O181_051798</name>
</gene>
<dbReference type="InterPro" id="IPR036397">
    <property type="entry name" value="RNaseH_sf"/>
</dbReference>
<keyword evidence="1" id="KW-0378">Hydrolase</keyword>
<dbReference type="InterPro" id="IPR043502">
    <property type="entry name" value="DNA/RNA_pol_sf"/>
</dbReference>
<dbReference type="InterPro" id="IPR057670">
    <property type="entry name" value="SH3_retrovirus"/>
</dbReference>
<sequence length="1196" mass="133275">MENTSTSLFEVKNIEKLNSNNFLSWQRSMVATLGMRNLESFLKEMVIEEKEDSGIKRQRQTVYYFIIGHLDSENYDKFVVDEDKHPGRLWRTIKEHYASTSAENIATHFGKMFSIKFPSSSSGLSEAISSFRSTLKLLRSLSPQLFTGDIMPQVLAFYVLQMLPESCRHVSTAVFHSIKVSTKIPTVEEVFKEVELDIVRRIDTEEESNLALKVSAKPKRQLCSKGKHNPLAPHPEQECFQLFPEKRDAYHKRRNNHEIDMALGVCNLASNLLILDSGTSNTITPFKQLFVKTWASEEKLQAANGSDMGVMAEGTCQIKTFEGNLKVPNALLVPLATSTLVAMGPFLNEGAVLQGFPGGANLFCKEGKLLLKTRLVNNILVIDTKKLNSTNAVLSSNLLLLHKRLGHPGKEIASKMLPGYNLSEFSLPSDVLEVVHMDVCGPINPPTRGGNRYIFQIVDGRSRMRFTFPIKLKSDCYYHFAKFQRMAETQTGVKIKTVVSDNGAPYTPQQNPVAERANQSLLAKIRVLLLDYQVPAEWWGEACAMATYLLNRTPVSSLGFQAPIMHVQKERRTSKVAPSGILCMFLGNVEGHRNFRLYDPNSKRILITHNCVFKDASGVSGVNSDAGADGQILDRRLDDSPASSDLGTLGVSVPIVEDLDCSTQPSSPLEASCSQPRTSLEKVLPKGWEYDLVAETAPEDITSVISTKNIVSGKRTRQPPPRFAGAVVSTVPRSFVEAMASPKSGVWLNAIAKEFASLERHQVIKEVQLKKGQRLLDTTWVFREKTDAEGNFTKEKARLCVRGFCQIKNVDFHEAFDPTCCLATLRFLLGYCASNGFDIQQMDVKTAFLHGDLDEDIFIRVPEGADPCFFIKTHGDPCFVFLHVDDLVIDGLNLQTFKDKITSAFDMKDLGDLEYVLGMKVTRNKSMKTISLSQELYINNLLSDFGMQDCKPVSTPLVPSSRLNPSNNGEASPASINYRRAVGLLNYLVSCTRPDIAFAASCLAQFLNAPSIEHENAFKHVLRYLKGTKSWGITLGDVSDNSLITAFCDADWGSNYDSRSFSGSCVFCYGLIGWKTSKQEIVALSSTEAEYRSISSCCQDISWLLELTSDFGLELKGRLLCDNQGALALLKNPLYQHRTRHIKLRLHWCRELFNEGNIVAEYISTTNMVADIMTKSLPRQTHSGHCASLTIRGVQD</sequence>
<dbReference type="GO" id="GO:0015074">
    <property type="term" value="P:DNA integration"/>
    <property type="evidence" value="ECO:0007669"/>
    <property type="project" value="InterPro"/>
</dbReference>
<dbReference type="AlphaFoldDB" id="A0A9Q3E4B7"/>
<keyword evidence="2" id="KW-0694">RNA-binding</keyword>
<dbReference type="GO" id="GO:0005634">
    <property type="term" value="C:nucleus"/>
    <property type="evidence" value="ECO:0007669"/>
    <property type="project" value="UniProtKB-ARBA"/>
</dbReference>
<name>A0A9Q3E4B7_9BASI</name>
<dbReference type="CDD" id="cd09272">
    <property type="entry name" value="RNase_HI_RT_Ty1"/>
    <property type="match status" value="1"/>
</dbReference>
<dbReference type="Pfam" id="PF25597">
    <property type="entry name" value="SH3_retrovirus"/>
    <property type="match status" value="1"/>
</dbReference>
<evidence type="ECO:0000313" key="5">
    <source>
        <dbReference type="Proteomes" id="UP000765509"/>
    </source>
</evidence>
<keyword evidence="5" id="KW-1185">Reference proteome</keyword>
<evidence type="ECO:0000256" key="2">
    <source>
        <dbReference type="ARBA" id="ARBA00022884"/>
    </source>
</evidence>
<dbReference type="InterPro" id="IPR054722">
    <property type="entry name" value="PolX-like_BBD"/>
</dbReference>
<comment type="caution">
    <text evidence="4">The sequence shown here is derived from an EMBL/GenBank/DDBJ whole genome shotgun (WGS) entry which is preliminary data.</text>
</comment>
<dbReference type="SUPFAM" id="SSF53098">
    <property type="entry name" value="Ribonuclease H-like"/>
    <property type="match status" value="1"/>
</dbReference>
<dbReference type="Pfam" id="PF22936">
    <property type="entry name" value="Pol_BBD"/>
    <property type="match status" value="1"/>
</dbReference>
<accession>A0A9Q3E4B7</accession>
<dbReference type="PROSITE" id="PS50994">
    <property type="entry name" value="INTEGRASE"/>
    <property type="match status" value="1"/>
</dbReference>
<protein>
    <recommendedName>
        <fullName evidence="3">Integrase catalytic domain-containing protein</fullName>
    </recommendedName>
</protein>
<keyword evidence="1" id="KW-0645">Protease</keyword>
<evidence type="ECO:0000259" key="3">
    <source>
        <dbReference type="PROSITE" id="PS50994"/>
    </source>
</evidence>
<evidence type="ECO:0000313" key="4">
    <source>
        <dbReference type="EMBL" id="MBW0512083.1"/>
    </source>
</evidence>
<dbReference type="InterPro" id="IPR012337">
    <property type="entry name" value="RNaseH-like_sf"/>
</dbReference>
<feature type="domain" description="Integrase catalytic" evidence="3">
    <location>
        <begin position="469"/>
        <end position="571"/>
    </location>
</feature>
<reference evidence="4" key="1">
    <citation type="submission" date="2021-03" db="EMBL/GenBank/DDBJ databases">
        <title>Draft genome sequence of rust myrtle Austropuccinia psidii MF-1, a brazilian biotype.</title>
        <authorList>
            <person name="Quecine M.C."/>
            <person name="Pachon D.M.R."/>
            <person name="Bonatelli M.L."/>
            <person name="Correr F.H."/>
            <person name="Franceschini L.M."/>
            <person name="Leite T.F."/>
            <person name="Margarido G.R.A."/>
            <person name="Almeida C.A."/>
            <person name="Ferrarezi J.A."/>
            <person name="Labate C.A."/>
        </authorList>
    </citation>
    <scope>NUCLEOTIDE SEQUENCE</scope>
    <source>
        <strain evidence="4">MF-1</strain>
    </source>
</reference>
<dbReference type="Proteomes" id="UP000765509">
    <property type="component" value="Unassembled WGS sequence"/>
</dbReference>
<proteinExistence type="predicted"/>
<dbReference type="InterPro" id="IPR001584">
    <property type="entry name" value="Integrase_cat-core"/>
</dbReference>
<organism evidence="4 5">
    <name type="scientific">Austropuccinia psidii MF-1</name>
    <dbReference type="NCBI Taxonomy" id="1389203"/>
    <lineage>
        <taxon>Eukaryota</taxon>
        <taxon>Fungi</taxon>
        <taxon>Dikarya</taxon>
        <taxon>Basidiomycota</taxon>
        <taxon>Pucciniomycotina</taxon>
        <taxon>Pucciniomycetes</taxon>
        <taxon>Pucciniales</taxon>
        <taxon>Sphaerophragmiaceae</taxon>
        <taxon>Austropuccinia</taxon>
    </lineage>
</organism>
<dbReference type="Pfam" id="PF07727">
    <property type="entry name" value="RVT_2"/>
    <property type="match status" value="2"/>
</dbReference>
<dbReference type="SUPFAM" id="SSF56672">
    <property type="entry name" value="DNA/RNA polymerases"/>
    <property type="match status" value="1"/>
</dbReference>
<dbReference type="PANTHER" id="PTHR11439">
    <property type="entry name" value="GAG-POL-RELATED RETROTRANSPOSON"/>
    <property type="match status" value="1"/>
</dbReference>
<dbReference type="GO" id="GO:0004190">
    <property type="term" value="F:aspartic-type endopeptidase activity"/>
    <property type="evidence" value="ECO:0007669"/>
    <property type="project" value="UniProtKB-KW"/>
</dbReference>
<evidence type="ECO:0000256" key="1">
    <source>
        <dbReference type="ARBA" id="ARBA00022750"/>
    </source>
</evidence>
<dbReference type="EMBL" id="AVOT02022583">
    <property type="protein sequence ID" value="MBW0512083.1"/>
    <property type="molecule type" value="Genomic_DNA"/>
</dbReference>
<dbReference type="Gene3D" id="3.30.420.10">
    <property type="entry name" value="Ribonuclease H-like superfamily/Ribonuclease H"/>
    <property type="match status" value="2"/>
</dbReference>